<dbReference type="Gene3D" id="3.20.20.370">
    <property type="entry name" value="Glycoside hydrolase/deacetylase"/>
    <property type="match status" value="1"/>
</dbReference>
<dbReference type="SUPFAM" id="SSF48452">
    <property type="entry name" value="TPR-like"/>
    <property type="match status" value="1"/>
</dbReference>
<dbReference type="SMART" id="SM00028">
    <property type="entry name" value="TPR"/>
    <property type="match status" value="3"/>
</dbReference>
<dbReference type="SUPFAM" id="SSF52129">
    <property type="entry name" value="Caspase-like"/>
    <property type="match status" value="1"/>
</dbReference>
<keyword evidence="2" id="KW-0732">Signal</keyword>
<feature type="domain" description="NodB homology" evidence="6">
    <location>
        <begin position="255"/>
        <end position="445"/>
    </location>
</feature>
<reference evidence="7 9" key="1">
    <citation type="journal article" date="2014" name="Genome Announc.">
        <title>Draft Genome Sequence of Xylella fastidiosa Pear Leaf Scorch Strain in Taiwan.</title>
        <authorList>
            <person name="Su C.C."/>
            <person name="Deng W.L."/>
            <person name="Jan F.J."/>
            <person name="Chang C.J."/>
            <person name="Huang H."/>
            <person name="Chen J."/>
        </authorList>
    </citation>
    <scope>NUCLEOTIDE SEQUENCE [LARGE SCALE GENOMIC DNA]</scope>
    <source>
        <strain evidence="7 9">PLS229</strain>
    </source>
</reference>
<reference evidence="8" key="2">
    <citation type="submission" date="2021-11" db="EMBL/GenBank/DDBJ databases">
        <title>Genome sequence of Xylella taiwanensis PLS432.</title>
        <authorList>
            <person name="Weng L.-W."/>
            <person name="Su C.-C."/>
            <person name="Tsai C.-W."/>
            <person name="Kuo C.-H."/>
        </authorList>
    </citation>
    <scope>NUCLEOTIDE SEQUENCE</scope>
    <source>
        <strain evidence="8">PLS432</strain>
    </source>
</reference>
<dbReference type="eggNOG" id="COG4249">
    <property type="taxonomic scope" value="Bacteria"/>
</dbReference>
<dbReference type="Proteomes" id="UP000020406">
    <property type="component" value="Unassembled WGS sequence"/>
</dbReference>
<dbReference type="PROSITE" id="PS00018">
    <property type="entry name" value="EF_HAND_1"/>
    <property type="match status" value="1"/>
</dbReference>
<evidence type="ECO:0000313" key="9">
    <source>
        <dbReference type="Proteomes" id="UP000020406"/>
    </source>
</evidence>
<dbReference type="PROSITE" id="PS50005">
    <property type="entry name" value="TPR"/>
    <property type="match status" value="3"/>
</dbReference>
<dbReference type="SUPFAM" id="SSF88713">
    <property type="entry name" value="Glycoside hydrolase/deacetylase"/>
    <property type="match status" value="1"/>
</dbReference>
<dbReference type="Gene3D" id="3.40.50.1460">
    <property type="match status" value="1"/>
</dbReference>
<name>Z9JNF7_9GAMM</name>
<evidence type="ECO:0000313" key="7">
    <source>
        <dbReference type="EMBL" id="EWS79292.1"/>
    </source>
</evidence>
<evidence type="ECO:0000313" key="8">
    <source>
        <dbReference type="EMBL" id="MCD8472790.1"/>
    </source>
</evidence>
<dbReference type="PROSITE" id="PS50293">
    <property type="entry name" value="TPR_REGION"/>
    <property type="match status" value="1"/>
</dbReference>
<keyword evidence="10" id="KW-1185">Reference proteome</keyword>
<dbReference type="OrthoDB" id="9816280at2"/>
<protein>
    <submittedName>
        <fullName evidence="7 8">Polysaccharide deacetylase</fullName>
    </submittedName>
</protein>
<feature type="repeat" description="TPR" evidence="5">
    <location>
        <begin position="824"/>
        <end position="857"/>
    </location>
</feature>
<dbReference type="GO" id="GO:0046872">
    <property type="term" value="F:metal ion binding"/>
    <property type="evidence" value="ECO:0007669"/>
    <property type="project" value="UniProtKB-KW"/>
</dbReference>
<dbReference type="EMBL" id="JDSQ01000001">
    <property type="protein sequence ID" value="EWS79292.1"/>
    <property type="molecule type" value="Genomic_DNA"/>
</dbReference>
<evidence type="ECO:0000313" key="10">
    <source>
        <dbReference type="Proteomes" id="UP001430701"/>
    </source>
</evidence>
<keyword evidence="1" id="KW-0479">Metal-binding</keyword>
<dbReference type="GO" id="GO:0006508">
    <property type="term" value="P:proteolysis"/>
    <property type="evidence" value="ECO:0007669"/>
    <property type="project" value="InterPro"/>
</dbReference>
<dbReference type="GeneID" id="68901985"/>
<dbReference type="InterPro" id="IPR011600">
    <property type="entry name" value="Pept_C14_caspase"/>
</dbReference>
<dbReference type="Gene3D" id="1.25.40.10">
    <property type="entry name" value="Tetratricopeptide repeat domain"/>
    <property type="match status" value="1"/>
</dbReference>
<dbReference type="PROSITE" id="PS51677">
    <property type="entry name" value="NODB"/>
    <property type="match status" value="1"/>
</dbReference>
<accession>Z9JNF7</accession>
<dbReference type="GO" id="GO:0005975">
    <property type="term" value="P:carbohydrate metabolic process"/>
    <property type="evidence" value="ECO:0007669"/>
    <property type="project" value="InterPro"/>
</dbReference>
<dbReference type="InterPro" id="IPR002509">
    <property type="entry name" value="NODB_dom"/>
</dbReference>
<dbReference type="GO" id="GO:0016810">
    <property type="term" value="F:hydrolase activity, acting on carbon-nitrogen (but not peptide) bonds"/>
    <property type="evidence" value="ECO:0007669"/>
    <property type="project" value="InterPro"/>
</dbReference>
<feature type="repeat" description="TPR" evidence="5">
    <location>
        <begin position="790"/>
        <end position="823"/>
    </location>
</feature>
<evidence type="ECO:0000259" key="6">
    <source>
        <dbReference type="PROSITE" id="PS51677"/>
    </source>
</evidence>
<dbReference type="PANTHER" id="PTHR46471:SF2">
    <property type="entry name" value="CHITIN DEACETYLASE-RELATED"/>
    <property type="match status" value="1"/>
</dbReference>
<evidence type="ECO:0000256" key="5">
    <source>
        <dbReference type="PROSITE-ProRule" id="PRU00339"/>
    </source>
</evidence>
<evidence type="ECO:0000256" key="1">
    <source>
        <dbReference type="ARBA" id="ARBA00022723"/>
    </source>
</evidence>
<organism evidence="7 9">
    <name type="scientific">Xylella taiwanensis</name>
    <dbReference type="NCBI Taxonomy" id="1444770"/>
    <lineage>
        <taxon>Bacteria</taxon>
        <taxon>Pseudomonadati</taxon>
        <taxon>Pseudomonadota</taxon>
        <taxon>Gammaproteobacteria</taxon>
        <taxon>Lysobacterales</taxon>
        <taxon>Lysobacteraceae</taxon>
        <taxon>Xylella</taxon>
    </lineage>
</organism>
<evidence type="ECO:0000256" key="2">
    <source>
        <dbReference type="ARBA" id="ARBA00022729"/>
    </source>
</evidence>
<dbReference type="InterPro" id="IPR018247">
    <property type="entry name" value="EF_Hand_1_Ca_BS"/>
</dbReference>
<dbReference type="Pfam" id="PF00656">
    <property type="entry name" value="Peptidase_C14"/>
    <property type="match status" value="1"/>
</dbReference>
<dbReference type="RefSeq" id="WP_038269631.1">
    <property type="nucleotide sequence ID" value="NZ_CP053627.1"/>
</dbReference>
<dbReference type="Proteomes" id="UP001430701">
    <property type="component" value="Unassembled WGS sequence"/>
</dbReference>
<dbReference type="PANTHER" id="PTHR46471">
    <property type="entry name" value="CHITIN DEACETYLASE"/>
    <property type="match status" value="1"/>
</dbReference>
<dbReference type="InterPro" id="IPR019734">
    <property type="entry name" value="TPR_rpt"/>
</dbReference>
<dbReference type="GO" id="GO:0004197">
    <property type="term" value="F:cysteine-type endopeptidase activity"/>
    <property type="evidence" value="ECO:0007669"/>
    <property type="project" value="InterPro"/>
</dbReference>
<dbReference type="InterPro" id="IPR011330">
    <property type="entry name" value="Glyco_hydro/deAcase_b/a-brl"/>
</dbReference>
<dbReference type="PATRIC" id="fig|1444770.3.peg.40"/>
<gene>
    <name evidence="7" type="ORF">AF72_00165</name>
    <name evidence="8" type="ORF">LPH55_04730</name>
</gene>
<dbReference type="Pfam" id="PF13424">
    <property type="entry name" value="TPR_12"/>
    <property type="match status" value="1"/>
</dbReference>
<keyword evidence="3" id="KW-0378">Hydrolase</keyword>
<sequence>MGNQTTLFSSFFLQLCIFLTLVACKRQSTPIESAVPIAAISVNVKHPPDTQHLKPLLASLHQQLENYRRIMVLLTDDDVHTSRERVTSTQVGQMLFNEGLNQRAAFSKRIDTLLTSGAVNRFDTLTIMLDYIESAPELYDADRLAFRETLNDLDARISHDSALPAIKLRQRIHEDLDALTQIEHTYNQEITRISNSFDHNRGIVLKREKWDDYMAYLRRSYTRKMILRDYAVIEADPISIEGSELEVFGNELPFKTLVLTFDDGPHRVYTNEIKAILQRYAVPAVFFEVGRNLGRLDRAGKPRLGPLSKISHELMEQGYAVGNHSMTHDLLSKLSGTALRREVMDADTMLRAVDERRAPLFRFPYGARNAEGLRLLAEIGLKSVGWNIDSLDWADPVPNSVVRRVLAQVAKKQRGIILFHDIHDRAVKALPQILDQLIADGYQFAGWDGHGFSVNHSQAIKVDTDDTGRGTTAIHSWATVIGVDDYIKWPKLKYAANDADAIANTLIESLGFPSSQVILLKNREATRDKILAAFNGQLANGRIQKNDRLFVFFAGHGATRRPSFGPNLNYIIPADSNPANFADDAISMTEIQNIAKNFEAKNVLFVIDACYSGLDFTHGETETGARWRTSNNRMSRQMLTAGAADQPVTDRGPNGHSVFTWVLLQALSGRADFNDDGLITGTELAAYVVPAVSAVSAQTPTFGNLAGSQGGEFVFEIPRREGVLTSQTAQLLVDKITLNRRVGSTNSTLGAKQVRQNATVLRSATVKNLQASEATLSLLPTGKLSKRQLAQRANDLGLQLYKEKRYMEAADKFSEALELRPNFALAANNLGFVYFRQGQYAQAVRWLENTLKIDPSRAVAQLNLGDVYLRLNNKDKARKAYTIYLDLQPQGSGAKQVRMKLTKL</sequence>
<keyword evidence="4" id="KW-0119">Carbohydrate metabolism</keyword>
<comment type="caution">
    <text evidence="7">The sequence shown here is derived from an EMBL/GenBank/DDBJ whole genome shotgun (WGS) entry which is preliminary data.</text>
</comment>
<evidence type="ECO:0000256" key="3">
    <source>
        <dbReference type="ARBA" id="ARBA00022801"/>
    </source>
</evidence>
<dbReference type="eggNOG" id="COG0726">
    <property type="taxonomic scope" value="Bacteria"/>
</dbReference>
<dbReference type="EMBL" id="JAJPPU010000002">
    <property type="protein sequence ID" value="MCD8472790.1"/>
    <property type="molecule type" value="Genomic_DNA"/>
</dbReference>
<feature type="repeat" description="TPR" evidence="5">
    <location>
        <begin position="858"/>
        <end position="891"/>
    </location>
</feature>
<dbReference type="InterPro" id="IPR029030">
    <property type="entry name" value="Caspase-like_dom_sf"/>
</dbReference>
<dbReference type="AlphaFoldDB" id="Z9JNF7"/>
<proteinExistence type="predicted"/>
<evidence type="ECO:0000256" key="4">
    <source>
        <dbReference type="ARBA" id="ARBA00023277"/>
    </source>
</evidence>
<dbReference type="Pfam" id="PF01522">
    <property type="entry name" value="Polysacc_deac_1"/>
    <property type="match status" value="1"/>
</dbReference>
<dbReference type="InterPro" id="IPR011990">
    <property type="entry name" value="TPR-like_helical_dom_sf"/>
</dbReference>
<dbReference type="STRING" id="1444770.AF72_00165"/>
<dbReference type="CDD" id="cd10917">
    <property type="entry name" value="CE4_NodB_like_6s_7s"/>
    <property type="match status" value="1"/>
</dbReference>
<keyword evidence="5" id="KW-0802">TPR repeat</keyword>